<dbReference type="EMBL" id="FOAS01000009">
    <property type="protein sequence ID" value="SEL22481.1"/>
    <property type="molecule type" value="Genomic_DNA"/>
</dbReference>
<keyword evidence="1" id="KW-1133">Transmembrane helix</keyword>
<keyword evidence="1" id="KW-0812">Transmembrane</keyword>
<sequence>MSGLSLLLVLLSAIAHASWNLAGKKASPTLGYFCLASWWGFLLGLPLVLGLAWPLLTALTLEIWGWLLLTGLCQCLYLWGLARAYQQGELSALYPLIRSSPLILLLLGSLLLGTAERISTQAVVGIVLIVGGCFFLPMQRFSDWHWRNYLNQATLFALLAASATAGYSLVDDIATRAMRQLPGHGLSDGGIALVYVVLQAGTASLWTSLAMLLPSERAQLRGQPMAWRSSVFTGVMMLVTYALVVWAMAYASDVSYVVALRQVSIPLGVGLGIALLGERMTLPKLLGVSIVVGGLVLVVLG</sequence>
<gene>
    <name evidence="3" type="ORF">SAMN05216214_109139</name>
</gene>
<protein>
    <submittedName>
        <fullName evidence="3">EamA-like transporter family protein</fullName>
    </submittedName>
</protein>
<dbReference type="RefSeq" id="WP_074868083.1">
    <property type="nucleotide sequence ID" value="NZ_FOAS01000009.1"/>
</dbReference>
<dbReference type="InterPro" id="IPR000620">
    <property type="entry name" value="EamA_dom"/>
</dbReference>
<feature type="transmembrane region" description="Helical" evidence="1">
    <location>
        <begin position="6"/>
        <end position="23"/>
    </location>
</feature>
<evidence type="ECO:0000256" key="1">
    <source>
        <dbReference type="SAM" id="Phobius"/>
    </source>
</evidence>
<dbReference type="Proteomes" id="UP000185766">
    <property type="component" value="Unassembled WGS sequence"/>
</dbReference>
<feature type="transmembrane region" description="Helical" evidence="1">
    <location>
        <begin position="254"/>
        <end position="275"/>
    </location>
</feature>
<feature type="transmembrane region" description="Helical" evidence="1">
    <location>
        <begin position="225"/>
        <end position="248"/>
    </location>
</feature>
<evidence type="ECO:0000259" key="2">
    <source>
        <dbReference type="Pfam" id="PF00892"/>
    </source>
</evidence>
<feature type="transmembrane region" description="Helical" evidence="1">
    <location>
        <begin position="282"/>
        <end position="300"/>
    </location>
</feature>
<organism evidence="3 4">
    <name type="scientific">Atopomonas hussainii</name>
    <dbReference type="NCBI Taxonomy" id="1429083"/>
    <lineage>
        <taxon>Bacteria</taxon>
        <taxon>Pseudomonadati</taxon>
        <taxon>Pseudomonadota</taxon>
        <taxon>Gammaproteobacteria</taxon>
        <taxon>Pseudomonadales</taxon>
        <taxon>Pseudomonadaceae</taxon>
        <taxon>Atopomonas</taxon>
    </lineage>
</organism>
<evidence type="ECO:0000313" key="3">
    <source>
        <dbReference type="EMBL" id="SEL22481.1"/>
    </source>
</evidence>
<reference evidence="3 4" key="1">
    <citation type="submission" date="2016-10" db="EMBL/GenBank/DDBJ databases">
        <authorList>
            <person name="de Groot N.N."/>
        </authorList>
    </citation>
    <scope>NUCLEOTIDE SEQUENCE [LARGE SCALE GENOMIC DNA]</scope>
    <source>
        <strain evidence="3 4">JCM 19513</strain>
    </source>
</reference>
<keyword evidence="4" id="KW-1185">Reference proteome</keyword>
<feature type="domain" description="EamA" evidence="2">
    <location>
        <begin position="5"/>
        <end position="136"/>
    </location>
</feature>
<feature type="transmembrane region" description="Helical" evidence="1">
    <location>
        <begin position="190"/>
        <end position="213"/>
    </location>
</feature>
<dbReference type="AlphaFoldDB" id="A0A1H7NGM2"/>
<keyword evidence="1" id="KW-0472">Membrane</keyword>
<feature type="transmembrane region" description="Helical" evidence="1">
    <location>
        <begin position="30"/>
        <end position="51"/>
    </location>
</feature>
<feature type="transmembrane region" description="Helical" evidence="1">
    <location>
        <begin position="149"/>
        <end position="170"/>
    </location>
</feature>
<feature type="transmembrane region" description="Helical" evidence="1">
    <location>
        <begin position="118"/>
        <end position="137"/>
    </location>
</feature>
<accession>A0A1H7NGM2</accession>
<dbReference type="InterPro" id="IPR037185">
    <property type="entry name" value="EmrE-like"/>
</dbReference>
<feature type="transmembrane region" description="Helical" evidence="1">
    <location>
        <begin position="63"/>
        <end position="81"/>
    </location>
</feature>
<proteinExistence type="predicted"/>
<dbReference type="Gene3D" id="1.10.3730.20">
    <property type="match status" value="1"/>
</dbReference>
<dbReference type="SUPFAM" id="SSF103481">
    <property type="entry name" value="Multidrug resistance efflux transporter EmrE"/>
    <property type="match status" value="2"/>
</dbReference>
<dbReference type="GO" id="GO:0016020">
    <property type="term" value="C:membrane"/>
    <property type="evidence" value="ECO:0007669"/>
    <property type="project" value="InterPro"/>
</dbReference>
<feature type="transmembrane region" description="Helical" evidence="1">
    <location>
        <begin position="93"/>
        <end position="112"/>
    </location>
</feature>
<dbReference type="Pfam" id="PF00892">
    <property type="entry name" value="EamA"/>
    <property type="match status" value="1"/>
</dbReference>
<dbReference type="STRING" id="1429083.GCA_001885685_03085"/>
<evidence type="ECO:0000313" key="4">
    <source>
        <dbReference type="Proteomes" id="UP000185766"/>
    </source>
</evidence>
<name>A0A1H7NGM2_9GAMM</name>